<dbReference type="GeneID" id="136087464"/>
<name>A0ABM4CWL9_HYDVU</name>
<dbReference type="RefSeq" id="XP_065666335.1">
    <property type="nucleotide sequence ID" value="XM_065810263.1"/>
</dbReference>
<evidence type="ECO:0000259" key="1">
    <source>
        <dbReference type="PROSITE" id="PS50802"/>
    </source>
</evidence>
<evidence type="ECO:0000313" key="3">
    <source>
        <dbReference type="RefSeq" id="XP_065666335.1"/>
    </source>
</evidence>
<keyword evidence="2" id="KW-1185">Reference proteome</keyword>
<organism evidence="2 3">
    <name type="scientific">Hydra vulgaris</name>
    <name type="common">Hydra</name>
    <name type="synonym">Hydra attenuata</name>
    <dbReference type="NCBI Taxonomy" id="6087"/>
    <lineage>
        <taxon>Eukaryota</taxon>
        <taxon>Metazoa</taxon>
        <taxon>Cnidaria</taxon>
        <taxon>Hydrozoa</taxon>
        <taxon>Hydroidolina</taxon>
        <taxon>Anthoathecata</taxon>
        <taxon>Aplanulata</taxon>
        <taxon>Hydridae</taxon>
        <taxon>Hydra</taxon>
    </lineage>
</organism>
<protein>
    <submittedName>
        <fullName evidence="3">Uncharacterized protein LOC136087464</fullName>
    </submittedName>
</protein>
<accession>A0ABM4CWL9</accession>
<dbReference type="Proteomes" id="UP001652625">
    <property type="component" value="Chromosome 11"/>
</dbReference>
<sequence>MNKQISINKIGKYATIEMRTSISEKLGIGITKNIFTTDINLLSCPKQLHSTRGDGNCFFRAISYIITGSESSYEIIREKVVRHMCNHINDKMASCMNQAVITYLNESGMSDNATRATDAEIIGCASFMGIDIKVYSKYGEELKWLTYPCSLTLTQLSEHAIFLDNSTANHFNVVLL</sequence>
<dbReference type="InterPro" id="IPR003323">
    <property type="entry name" value="OTU_dom"/>
</dbReference>
<evidence type="ECO:0000313" key="2">
    <source>
        <dbReference type="Proteomes" id="UP001652625"/>
    </source>
</evidence>
<reference evidence="3" key="1">
    <citation type="submission" date="2025-08" db="UniProtKB">
        <authorList>
            <consortium name="RefSeq"/>
        </authorList>
    </citation>
    <scope>IDENTIFICATION</scope>
</reference>
<dbReference type="CDD" id="cd22755">
    <property type="entry name" value="OTU_CeDUB-like"/>
    <property type="match status" value="1"/>
</dbReference>
<dbReference type="Pfam" id="PF02338">
    <property type="entry name" value="OTU"/>
    <property type="match status" value="1"/>
</dbReference>
<proteinExistence type="predicted"/>
<feature type="domain" description="OTU" evidence="1">
    <location>
        <begin position="46"/>
        <end position="176"/>
    </location>
</feature>
<dbReference type="InterPro" id="IPR038765">
    <property type="entry name" value="Papain-like_cys_pep_sf"/>
</dbReference>
<dbReference type="SUPFAM" id="SSF54001">
    <property type="entry name" value="Cysteine proteinases"/>
    <property type="match status" value="1"/>
</dbReference>
<dbReference type="Gene3D" id="3.90.70.80">
    <property type="match status" value="1"/>
</dbReference>
<dbReference type="PROSITE" id="PS50802">
    <property type="entry name" value="OTU"/>
    <property type="match status" value="1"/>
</dbReference>
<gene>
    <name evidence="3" type="primary">LOC136087464</name>
</gene>